<evidence type="ECO:0000259" key="2">
    <source>
        <dbReference type="Pfam" id="PF04986"/>
    </source>
</evidence>
<evidence type="ECO:0000313" key="4">
    <source>
        <dbReference type="Proteomes" id="UP000484885"/>
    </source>
</evidence>
<dbReference type="GO" id="GO:0006313">
    <property type="term" value="P:DNA transposition"/>
    <property type="evidence" value="ECO:0007669"/>
    <property type="project" value="InterPro"/>
</dbReference>
<dbReference type="GO" id="GO:0004803">
    <property type="term" value="F:transposase activity"/>
    <property type="evidence" value="ECO:0007669"/>
    <property type="project" value="InterPro"/>
</dbReference>
<accession>A0A845V7V1</accession>
<organism evidence="3 4">
    <name type="scientific">Wenzhouxiangella limi</name>
    <dbReference type="NCBI Taxonomy" id="2707351"/>
    <lineage>
        <taxon>Bacteria</taxon>
        <taxon>Pseudomonadati</taxon>
        <taxon>Pseudomonadota</taxon>
        <taxon>Gammaproteobacteria</taxon>
        <taxon>Chromatiales</taxon>
        <taxon>Wenzhouxiangellaceae</taxon>
        <taxon>Wenzhouxiangella</taxon>
    </lineage>
</organism>
<dbReference type="InterPro" id="IPR007069">
    <property type="entry name" value="Transposase_32"/>
</dbReference>
<proteinExistence type="predicted"/>
<dbReference type="GO" id="GO:0003677">
    <property type="term" value="F:DNA binding"/>
    <property type="evidence" value="ECO:0007669"/>
    <property type="project" value="InterPro"/>
</dbReference>
<feature type="domain" description="Transposase IS801/IS1294" evidence="2">
    <location>
        <begin position="6"/>
        <end position="45"/>
    </location>
</feature>
<evidence type="ECO:0000256" key="1">
    <source>
        <dbReference type="SAM" id="MobiDB-lite"/>
    </source>
</evidence>
<comment type="caution">
    <text evidence="3">The sequence shown here is derived from an EMBL/GenBank/DDBJ whole genome shotgun (WGS) entry which is preliminary data.</text>
</comment>
<feature type="region of interest" description="Disordered" evidence="1">
    <location>
        <begin position="52"/>
        <end position="79"/>
    </location>
</feature>
<dbReference type="Proteomes" id="UP000484885">
    <property type="component" value="Unassembled WGS sequence"/>
</dbReference>
<name>A0A845V7V1_9GAMM</name>
<gene>
    <name evidence="3" type="ORF">G3I74_11010</name>
</gene>
<sequence length="148" mass="16653">MLANFYRDGTTHVIFEPLDFIARLAALVPPPRLNLTRFHGVFAPNSPYRVRITPARRGRGTKPTKSAQTEDRTPAEQRSAMRWAQRLKRVFKVDVETCPNCGGTVKVIASIEDPPVIERILKHLAGKDLPGLWPESRAPPVEQGRLLH</sequence>
<dbReference type="AlphaFoldDB" id="A0A845V7V1"/>
<protein>
    <recommendedName>
        <fullName evidence="2">Transposase IS801/IS1294 domain-containing protein</fullName>
    </recommendedName>
</protein>
<dbReference type="Pfam" id="PF04986">
    <property type="entry name" value="Y2_Tnp"/>
    <property type="match status" value="1"/>
</dbReference>
<reference evidence="3 4" key="1">
    <citation type="submission" date="2020-02" db="EMBL/GenBank/DDBJ databases">
        <authorList>
            <person name="Zhang X.-Y."/>
        </authorList>
    </citation>
    <scope>NUCLEOTIDE SEQUENCE [LARGE SCALE GENOMIC DNA]</scope>
    <source>
        <strain evidence="3 4">C33</strain>
    </source>
</reference>
<dbReference type="EMBL" id="JAAGSC010000041">
    <property type="protein sequence ID" value="NDY96261.1"/>
    <property type="molecule type" value="Genomic_DNA"/>
</dbReference>
<keyword evidence="4" id="KW-1185">Reference proteome</keyword>
<evidence type="ECO:0000313" key="3">
    <source>
        <dbReference type="EMBL" id="NDY96261.1"/>
    </source>
</evidence>